<organism evidence="4 5">
    <name type="scientific">Chryseosolibacter histidini</name>
    <dbReference type="NCBI Taxonomy" id="2782349"/>
    <lineage>
        <taxon>Bacteria</taxon>
        <taxon>Pseudomonadati</taxon>
        <taxon>Bacteroidota</taxon>
        <taxon>Cytophagia</taxon>
        <taxon>Cytophagales</taxon>
        <taxon>Chryseotaleaceae</taxon>
        <taxon>Chryseosolibacter</taxon>
    </lineage>
</organism>
<dbReference type="InterPro" id="IPR023393">
    <property type="entry name" value="START-like_dom_sf"/>
</dbReference>
<dbReference type="Pfam" id="PF03364">
    <property type="entry name" value="Polyketide_cyc"/>
    <property type="match status" value="1"/>
</dbReference>
<dbReference type="PANTHER" id="PTHR33824">
    <property type="entry name" value="POLYKETIDE CYCLASE/DEHYDRASE AND LIPID TRANSPORT SUPERFAMILY PROTEIN"/>
    <property type="match status" value="1"/>
</dbReference>
<dbReference type="InterPro" id="IPR047137">
    <property type="entry name" value="ORF3"/>
</dbReference>
<gene>
    <name evidence="4" type="ORF">KK083_24490</name>
</gene>
<keyword evidence="5" id="KW-1185">Reference proteome</keyword>
<reference evidence="4 5" key="1">
    <citation type="submission" date="2021-05" db="EMBL/GenBank/DDBJ databases">
        <title>A Polyphasic approach of four new species of the genus Ohtaekwangia: Ohtaekwangia histidinii sp. nov., Ohtaekwangia cretensis sp. nov., Ohtaekwangia indiensis sp. nov., Ohtaekwangia reichenbachii sp. nov. from diverse environment.</title>
        <authorList>
            <person name="Octaviana S."/>
        </authorList>
    </citation>
    <scope>NUCLEOTIDE SEQUENCE [LARGE SCALE GENOMIC DNA]</scope>
    <source>
        <strain evidence="4 5">PWU4</strain>
    </source>
</reference>
<proteinExistence type="inferred from homology"/>
<dbReference type="Pfam" id="PF11127">
    <property type="entry name" value="YgaP-like_TM"/>
    <property type="match status" value="1"/>
</dbReference>
<dbReference type="PANTHER" id="PTHR33824:SF7">
    <property type="entry name" value="POLYKETIDE CYCLASE_DEHYDRASE AND LIPID TRANSPORT SUPERFAMILY PROTEIN"/>
    <property type="match status" value="1"/>
</dbReference>
<evidence type="ECO:0000313" key="5">
    <source>
        <dbReference type="Proteomes" id="UP001319200"/>
    </source>
</evidence>
<dbReference type="EMBL" id="JAHESF010000034">
    <property type="protein sequence ID" value="MBT1700069.1"/>
    <property type="molecule type" value="Genomic_DNA"/>
</dbReference>
<evidence type="ECO:0000259" key="3">
    <source>
        <dbReference type="Pfam" id="PF11127"/>
    </source>
</evidence>
<evidence type="ECO:0000256" key="1">
    <source>
        <dbReference type="ARBA" id="ARBA00008918"/>
    </source>
</evidence>
<accession>A0AAP2DR98</accession>
<comment type="similarity">
    <text evidence="1">Belongs to the ribosome association toxin RatA family.</text>
</comment>
<dbReference type="Proteomes" id="UP001319200">
    <property type="component" value="Unassembled WGS sequence"/>
</dbReference>
<dbReference type="InterPro" id="IPR021309">
    <property type="entry name" value="YgaP-like_TM"/>
</dbReference>
<dbReference type="Gene3D" id="3.30.530.20">
    <property type="match status" value="1"/>
</dbReference>
<dbReference type="AlphaFoldDB" id="A0AAP2DR98"/>
<feature type="domain" description="Inner membrane protein YgaP-like transmembrane" evidence="3">
    <location>
        <begin position="25"/>
        <end position="86"/>
    </location>
</feature>
<dbReference type="CDD" id="cd07817">
    <property type="entry name" value="SRPBCC_8"/>
    <property type="match status" value="1"/>
</dbReference>
<dbReference type="SUPFAM" id="SSF55961">
    <property type="entry name" value="Bet v1-like"/>
    <property type="match status" value="1"/>
</dbReference>
<dbReference type="InterPro" id="IPR005031">
    <property type="entry name" value="COQ10_START"/>
</dbReference>
<evidence type="ECO:0000259" key="2">
    <source>
        <dbReference type="Pfam" id="PF03364"/>
    </source>
</evidence>
<sequence length="250" mass="27071">METENTPMDDAAVSALPPATGSSTINIGTSERIVSAFGGAALAVWGLRNLNSATGIGMLLSGGYLMVRGISGYCYLSNMIGRNTADVQRQSPAMEIRTTFTINKPRSDVYAFWRKLENLPKFMQHLEKVEELDDKRSTWTAKVPGVGAKVSWQAEITSDISGELISWTSLPGSTVDNAGEVRFRDVAGKGTELAVCISYRLPAGDLGSMAGKLFNPAIERMMRDDIRSFKQLLETGEAAAVRESRTPQAV</sequence>
<protein>
    <submittedName>
        <fullName evidence="4">DUF2892 domain-containing protein</fullName>
    </submittedName>
</protein>
<feature type="domain" description="Coenzyme Q-binding protein COQ10 START" evidence="2">
    <location>
        <begin position="102"/>
        <end position="221"/>
    </location>
</feature>
<evidence type="ECO:0000313" key="4">
    <source>
        <dbReference type="EMBL" id="MBT1700069.1"/>
    </source>
</evidence>
<comment type="caution">
    <text evidence="4">The sequence shown here is derived from an EMBL/GenBank/DDBJ whole genome shotgun (WGS) entry which is preliminary data.</text>
</comment>
<name>A0AAP2DR98_9BACT</name>
<dbReference type="RefSeq" id="WP_254168407.1">
    <property type="nucleotide sequence ID" value="NZ_JAHESF010000034.1"/>
</dbReference>